<evidence type="ECO:0000259" key="1">
    <source>
        <dbReference type="PROSITE" id="PS51186"/>
    </source>
</evidence>
<feature type="domain" description="N-acetyltransferase" evidence="1">
    <location>
        <begin position="1"/>
        <end position="145"/>
    </location>
</feature>
<dbReference type="Gene3D" id="3.40.630.30">
    <property type="match status" value="1"/>
</dbReference>
<organism evidence="2 3">
    <name type="scientific">Flavobacterium cerinum</name>
    <dbReference type="NCBI Taxonomy" id="2502784"/>
    <lineage>
        <taxon>Bacteria</taxon>
        <taxon>Pseudomonadati</taxon>
        <taxon>Bacteroidota</taxon>
        <taxon>Flavobacteriia</taxon>
        <taxon>Flavobacteriales</taxon>
        <taxon>Flavobacteriaceae</taxon>
        <taxon>Flavobacterium</taxon>
    </lineage>
</organism>
<dbReference type="PROSITE" id="PS51186">
    <property type="entry name" value="GNAT"/>
    <property type="match status" value="1"/>
</dbReference>
<dbReference type="EMBL" id="CP101751">
    <property type="protein sequence ID" value="UUC45803.1"/>
    <property type="molecule type" value="Genomic_DNA"/>
</dbReference>
<dbReference type="InterPro" id="IPR016181">
    <property type="entry name" value="Acyl_CoA_acyltransferase"/>
</dbReference>
<dbReference type="CDD" id="cd04301">
    <property type="entry name" value="NAT_SF"/>
    <property type="match status" value="1"/>
</dbReference>
<name>A0ABY5ISL3_9FLAO</name>
<dbReference type="Proteomes" id="UP001059844">
    <property type="component" value="Chromosome"/>
</dbReference>
<sequence length="145" mass="16522">MVFVKKINSKMTFQVRQPVLRPGKPVESCIFEGDDLETTTHLGLYNNSTLAGIVSIFASRHNLFPQNEQFQLRGMAVLDEFRKKGYGERLVNEAEACIKERNGSLIWFNAREVAVAFYTKLGYEIIGDAFDIPTIGTHFVMRKMI</sequence>
<keyword evidence="3" id="KW-1185">Reference proteome</keyword>
<dbReference type="InterPro" id="IPR000182">
    <property type="entry name" value="GNAT_dom"/>
</dbReference>
<evidence type="ECO:0000313" key="3">
    <source>
        <dbReference type="Proteomes" id="UP001059844"/>
    </source>
</evidence>
<reference evidence="2" key="1">
    <citation type="submission" date="2022-07" db="EMBL/GenBank/DDBJ databases">
        <title>Isolation, identification, and degradation of a PFOSA degrading strain from sewage treatment plant.</title>
        <authorList>
            <person name="Zhang L."/>
            <person name="Huo Y."/>
        </authorList>
    </citation>
    <scope>NUCLEOTIDE SEQUENCE</scope>
    <source>
        <strain evidence="2">C1</strain>
    </source>
</reference>
<protein>
    <submittedName>
        <fullName evidence="2">GNAT family N-acetyltransferase</fullName>
    </submittedName>
</protein>
<gene>
    <name evidence="2" type="ORF">NOX80_01035</name>
</gene>
<dbReference type="RefSeq" id="WP_256551487.1">
    <property type="nucleotide sequence ID" value="NZ_CP101751.1"/>
</dbReference>
<proteinExistence type="predicted"/>
<dbReference type="Pfam" id="PF13508">
    <property type="entry name" value="Acetyltransf_7"/>
    <property type="match status" value="1"/>
</dbReference>
<accession>A0ABY5ISL3</accession>
<evidence type="ECO:0000313" key="2">
    <source>
        <dbReference type="EMBL" id="UUC45803.1"/>
    </source>
</evidence>
<dbReference type="SUPFAM" id="SSF55729">
    <property type="entry name" value="Acyl-CoA N-acyltransferases (Nat)"/>
    <property type="match status" value="1"/>
</dbReference>